<keyword evidence="2" id="KW-0808">Transferase</keyword>
<protein>
    <recommendedName>
        <fullName evidence="7">4'-phosphopantetheinyl transferase superfamily protein</fullName>
    </recommendedName>
</protein>
<name>A0ABQ5YFQ3_9NEIS</name>
<feature type="domain" description="4'-phosphopantetheinyl transferase N-terminal" evidence="4">
    <location>
        <begin position="42"/>
        <end position="118"/>
    </location>
</feature>
<accession>A0ABQ5YFQ3</accession>
<keyword evidence="6" id="KW-1185">Reference proteome</keyword>
<dbReference type="RefSeq" id="WP_284195309.1">
    <property type="nucleotide sequence ID" value="NZ_BSOG01000001.1"/>
</dbReference>
<evidence type="ECO:0000313" key="5">
    <source>
        <dbReference type="EMBL" id="GLR12175.1"/>
    </source>
</evidence>
<dbReference type="InterPro" id="IPR050559">
    <property type="entry name" value="P-Pant_transferase_sf"/>
</dbReference>
<dbReference type="Pfam" id="PF01648">
    <property type="entry name" value="ACPS"/>
    <property type="match status" value="1"/>
</dbReference>
<gene>
    <name evidence="5" type="ORF">GCM10007907_09650</name>
</gene>
<evidence type="ECO:0008006" key="7">
    <source>
        <dbReference type="Google" id="ProtNLM"/>
    </source>
</evidence>
<dbReference type="EMBL" id="BSOG01000001">
    <property type="protein sequence ID" value="GLR12175.1"/>
    <property type="molecule type" value="Genomic_DNA"/>
</dbReference>
<dbReference type="InterPro" id="IPR037143">
    <property type="entry name" value="4-PPantetheinyl_Trfase_dom_sf"/>
</dbReference>
<evidence type="ECO:0000259" key="4">
    <source>
        <dbReference type="Pfam" id="PF22624"/>
    </source>
</evidence>
<dbReference type="Pfam" id="PF22624">
    <property type="entry name" value="AASDHPPT_N"/>
    <property type="match status" value="1"/>
</dbReference>
<dbReference type="InterPro" id="IPR055066">
    <property type="entry name" value="AASDHPPT_N"/>
</dbReference>
<evidence type="ECO:0000313" key="6">
    <source>
        <dbReference type="Proteomes" id="UP001156706"/>
    </source>
</evidence>
<sequence length="231" mass="24908">MSLDGARVRCRQLDIRPLYISGVAVWHLLLDLTAPLPSAVWAELSEAEQAACLRYRQPADRLRYASTRATLRQLLGAHLGQSAGALQIQPGAHGKPVLQAAGPQFNVSHAGQHALIAISETHPVGVDVEVHDTRHPLTLLAEAYTPMEQAHCQGGEEVAAFFDVWSGKEALLKAWGVGVADHLASVTVLPQATLDYLLHWHIQPARTMQLKRLDLGMAGVSAALALDLSPP</sequence>
<evidence type="ECO:0000259" key="3">
    <source>
        <dbReference type="Pfam" id="PF01648"/>
    </source>
</evidence>
<dbReference type="SUPFAM" id="SSF56214">
    <property type="entry name" value="4'-phosphopantetheinyl transferase"/>
    <property type="match status" value="2"/>
</dbReference>
<dbReference type="Proteomes" id="UP001156706">
    <property type="component" value="Unassembled WGS sequence"/>
</dbReference>
<dbReference type="InterPro" id="IPR008278">
    <property type="entry name" value="4-PPantetheinyl_Trfase_dom"/>
</dbReference>
<dbReference type="PANTHER" id="PTHR12215">
    <property type="entry name" value="PHOSPHOPANTETHEINE TRANSFERASE"/>
    <property type="match status" value="1"/>
</dbReference>
<evidence type="ECO:0000256" key="2">
    <source>
        <dbReference type="ARBA" id="ARBA00022679"/>
    </source>
</evidence>
<evidence type="ECO:0000256" key="1">
    <source>
        <dbReference type="ARBA" id="ARBA00010990"/>
    </source>
</evidence>
<comment type="similarity">
    <text evidence="1">Belongs to the P-Pant transferase superfamily. Gsp/Sfp/HetI/AcpT family.</text>
</comment>
<reference evidence="6" key="1">
    <citation type="journal article" date="2019" name="Int. J. Syst. Evol. Microbiol.">
        <title>The Global Catalogue of Microorganisms (GCM) 10K type strain sequencing project: providing services to taxonomists for standard genome sequencing and annotation.</title>
        <authorList>
            <consortium name="The Broad Institute Genomics Platform"/>
            <consortium name="The Broad Institute Genome Sequencing Center for Infectious Disease"/>
            <person name="Wu L."/>
            <person name="Ma J."/>
        </authorList>
    </citation>
    <scope>NUCLEOTIDE SEQUENCE [LARGE SCALE GENOMIC DNA]</scope>
    <source>
        <strain evidence="6">NBRC 110044</strain>
    </source>
</reference>
<comment type="caution">
    <text evidence="5">The sequence shown here is derived from an EMBL/GenBank/DDBJ whole genome shotgun (WGS) entry which is preliminary data.</text>
</comment>
<dbReference type="Gene3D" id="3.90.470.20">
    <property type="entry name" value="4'-phosphopantetheinyl transferase domain"/>
    <property type="match status" value="1"/>
</dbReference>
<feature type="domain" description="4'-phosphopantetheinyl transferase" evidence="3">
    <location>
        <begin position="123"/>
        <end position="206"/>
    </location>
</feature>
<organism evidence="5 6">
    <name type="scientific">Chitinimonas prasina</name>
    <dbReference type="NCBI Taxonomy" id="1434937"/>
    <lineage>
        <taxon>Bacteria</taxon>
        <taxon>Pseudomonadati</taxon>
        <taxon>Pseudomonadota</taxon>
        <taxon>Betaproteobacteria</taxon>
        <taxon>Neisseriales</taxon>
        <taxon>Chitinibacteraceae</taxon>
        <taxon>Chitinimonas</taxon>
    </lineage>
</organism>
<dbReference type="PANTHER" id="PTHR12215:SF10">
    <property type="entry name" value="L-AMINOADIPATE-SEMIALDEHYDE DEHYDROGENASE-PHOSPHOPANTETHEINYL TRANSFERASE"/>
    <property type="match status" value="1"/>
</dbReference>
<proteinExistence type="inferred from homology"/>